<comment type="caution">
    <text evidence="7">The sequence shown here is derived from an EMBL/GenBank/DDBJ whole genome shotgun (WGS) entry which is preliminary data.</text>
</comment>
<keyword evidence="5" id="KW-0175">Coiled coil</keyword>
<evidence type="ECO:0000256" key="3">
    <source>
        <dbReference type="ARBA" id="ARBA00022553"/>
    </source>
</evidence>
<dbReference type="VEuPathDB" id="VectorBase:RSAN_049749"/>
<accession>A0A9D4QDG5</accession>
<evidence type="ECO:0000313" key="7">
    <source>
        <dbReference type="EMBL" id="KAH7972703.1"/>
    </source>
</evidence>
<evidence type="ECO:0000256" key="1">
    <source>
        <dbReference type="ARBA" id="ARBA00004300"/>
    </source>
</evidence>
<dbReference type="PANTHER" id="PTHR18905">
    <property type="entry name" value="NINEIN"/>
    <property type="match status" value="1"/>
</dbReference>
<evidence type="ECO:0000256" key="4">
    <source>
        <dbReference type="ARBA" id="ARBA00023212"/>
    </source>
</evidence>
<keyword evidence="4" id="KW-0206">Cytoskeleton</keyword>
<dbReference type="GO" id="GO:0034454">
    <property type="term" value="P:microtubule anchoring at centrosome"/>
    <property type="evidence" value="ECO:0007669"/>
    <property type="project" value="TreeGrafter"/>
</dbReference>
<sequence>MHCVAASDEPDLRIAWESSKLKASWFDFCVVPGFGSGSLLRLYRSIRLPFFLFLPETLEELSSQLGFNPNLKVNLQDLTAQLEEEMASVSAGNASTTYAFALASYQHELTHLKTNFEQAREERDRLRVNVAEANARSALIAQEVDEHHAKMEKASENRLLTLEKRHTEQLREVTEELQRERETTTLQLTRLRQRSEDELSALRAEELRLRAQVATLEQENHRLELEVQEYSERYRELHRLGESQQKELESVAQLKQKELKDSNDELTLELETLRQQLNSSSGSRSSAHGKRHRRSGSWVSDYSRQGGLKRRGSEASSSEESDDDIPIAGKIRKRAGFSVSAGSEGIPCVADAYQLTLDADELGEAQREPLERLRARFEQALRDIEERWRQRVADLEAQLCGQPEVDKDSIDCAQSTIAKLQDELSMRNVLAERLRADVTALQNQLAQQREQLASELAAREHEVALLGEQKRASETTVQTLQAKLDEVQKKAAEEYDSKREAWNAERESLLAGIEAKAKQLEELKRSLAEATATSSETLGRLQGDAEPSSASAVEGETRSHLQAMYESKLAEVRCQVEQDLVQKVRTDVERELRTSLEQNLRLQPSRRDSDPQAQLRRPQDLTAQLTEDVCQLLRQCLRCGAGSNANTDGDVEVQGGAGNQVVMAAADSAPSPHKVTSGASLQEQLASLISKAISAIERHLEALHLQEHERLRKNCEEQLQRLIGPSKIDTLLRDLYVENARLLRALQRAEDGRRRAEHNSTRLQYKCRVLSKLLTDVTRAAVDGGSSRVACA</sequence>
<feature type="coiled-coil region" evidence="5">
    <location>
        <begin position="367"/>
        <end position="398"/>
    </location>
</feature>
<feature type="region of interest" description="Disordered" evidence="6">
    <location>
        <begin position="276"/>
        <end position="327"/>
    </location>
</feature>
<keyword evidence="8" id="KW-1185">Reference proteome</keyword>
<protein>
    <submittedName>
        <fullName evidence="7">Uncharacterized protein</fullName>
    </submittedName>
</protein>
<organism evidence="7 8">
    <name type="scientific">Rhipicephalus sanguineus</name>
    <name type="common">Brown dog tick</name>
    <name type="synonym">Ixodes sanguineus</name>
    <dbReference type="NCBI Taxonomy" id="34632"/>
    <lineage>
        <taxon>Eukaryota</taxon>
        <taxon>Metazoa</taxon>
        <taxon>Ecdysozoa</taxon>
        <taxon>Arthropoda</taxon>
        <taxon>Chelicerata</taxon>
        <taxon>Arachnida</taxon>
        <taxon>Acari</taxon>
        <taxon>Parasitiformes</taxon>
        <taxon>Ixodida</taxon>
        <taxon>Ixodoidea</taxon>
        <taxon>Ixodidae</taxon>
        <taxon>Rhipicephalinae</taxon>
        <taxon>Rhipicephalus</taxon>
        <taxon>Rhipicephalus</taxon>
    </lineage>
</organism>
<reference evidence="7" key="1">
    <citation type="journal article" date="2020" name="Cell">
        <title>Large-Scale Comparative Analyses of Tick Genomes Elucidate Their Genetic Diversity and Vector Capacities.</title>
        <authorList>
            <consortium name="Tick Genome and Microbiome Consortium (TIGMIC)"/>
            <person name="Jia N."/>
            <person name="Wang J."/>
            <person name="Shi W."/>
            <person name="Du L."/>
            <person name="Sun Y."/>
            <person name="Zhan W."/>
            <person name="Jiang J.F."/>
            <person name="Wang Q."/>
            <person name="Zhang B."/>
            <person name="Ji P."/>
            <person name="Bell-Sakyi L."/>
            <person name="Cui X.M."/>
            <person name="Yuan T.T."/>
            <person name="Jiang B.G."/>
            <person name="Yang W.F."/>
            <person name="Lam T.T."/>
            <person name="Chang Q.C."/>
            <person name="Ding S.J."/>
            <person name="Wang X.J."/>
            <person name="Zhu J.G."/>
            <person name="Ruan X.D."/>
            <person name="Zhao L."/>
            <person name="Wei J.T."/>
            <person name="Ye R.Z."/>
            <person name="Que T.C."/>
            <person name="Du C.H."/>
            <person name="Zhou Y.H."/>
            <person name="Cheng J.X."/>
            <person name="Dai P.F."/>
            <person name="Guo W.B."/>
            <person name="Han X.H."/>
            <person name="Huang E.J."/>
            <person name="Li L.F."/>
            <person name="Wei W."/>
            <person name="Gao Y.C."/>
            <person name="Liu J.Z."/>
            <person name="Shao H.Z."/>
            <person name="Wang X."/>
            <person name="Wang C.C."/>
            <person name="Yang T.C."/>
            <person name="Huo Q.B."/>
            <person name="Li W."/>
            <person name="Chen H.Y."/>
            <person name="Chen S.E."/>
            <person name="Zhou L.G."/>
            <person name="Ni X.B."/>
            <person name="Tian J.H."/>
            <person name="Sheng Y."/>
            <person name="Liu T."/>
            <person name="Pan Y.S."/>
            <person name="Xia L.Y."/>
            <person name="Li J."/>
            <person name="Zhao F."/>
            <person name="Cao W.C."/>
        </authorList>
    </citation>
    <scope>NUCLEOTIDE SEQUENCE</scope>
    <source>
        <strain evidence="7">Rsan-2018</strain>
    </source>
</reference>
<dbReference type="EMBL" id="JABSTV010001247">
    <property type="protein sequence ID" value="KAH7972703.1"/>
    <property type="molecule type" value="Genomic_DNA"/>
</dbReference>
<keyword evidence="2" id="KW-0963">Cytoplasm</keyword>
<dbReference type="AlphaFoldDB" id="A0A9D4QDG5"/>
<evidence type="ECO:0000256" key="6">
    <source>
        <dbReference type="SAM" id="MobiDB-lite"/>
    </source>
</evidence>
<reference evidence="7" key="2">
    <citation type="submission" date="2021-09" db="EMBL/GenBank/DDBJ databases">
        <authorList>
            <person name="Jia N."/>
            <person name="Wang J."/>
            <person name="Shi W."/>
            <person name="Du L."/>
            <person name="Sun Y."/>
            <person name="Zhan W."/>
            <person name="Jiang J."/>
            <person name="Wang Q."/>
            <person name="Zhang B."/>
            <person name="Ji P."/>
            <person name="Sakyi L.B."/>
            <person name="Cui X."/>
            <person name="Yuan T."/>
            <person name="Jiang B."/>
            <person name="Yang W."/>
            <person name="Lam T.T.-Y."/>
            <person name="Chang Q."/>
            <person name="Ding S."/>
            <person name="Wang X."/>
            <person name="Zhu J."/>
            <person name="Ruan X."/>
            <person name="Zhao L."/>
            <person name="Wei J."/>
            <person name="Que T."/>
            <person name="Du C."/>
            <person name="Cheng J."/>
            <person name="Dai P."/>
            <person name="Han X."/>
            <person name="Huang E."/>
            <person name="Gao Y."/>
            <person name="Liu J."/>
            <person name="Shao H."/>
            <person name="Ye R."/>
            <person name="Li L."/>
            <person name="Wei W."/>
            <person name="Wang X."/>
            <person name="Wang C."/>
            <person name="Huo Q."/>
            <person name="Li W."/>
            <person name="Guo W."/>
            <person name="Chen H."/>
            <person name="Chen S."/>
            <person name="Zhou L."/>
            <person name="Zhou L."/>
            <person name="Ni X."/>
            <person name="Tian J."/>
            <person name="Zhou Y."/>
            <person name="Sheng Y."/>
            <person name="Liu T."/>
            <person name="Pan Y."/>
            <person name="Xia L."/>
            <person name="Li J."/>
            <person name="Zhao F."/>
            <person name="Cao W."/>
        </authorList>
    </citation>
    <scope>NUCLEOTIDE SEQUENCE</scope>
    <source>
        <strain evidence="7">Rsan-2018</strain>
        <tissue evidence="7">Larvae</tissue>
    </source>
</reference>
<dbReference type="PANTHER" id="PTHR18905:SF13">
    <property type="entry name" value="NON-CENTROSOMAL MICROTUBULE ARRAY"/>
    <property type="match status" value="1"/>
</dbReference>
<keyword evidence="3" id="KW-0597">Phosphoprotein</keyword>
<dbReference type="Proteomes" id="UP000821837">
    <property type="component" value="Chromosome 11"/>
</dbReference>
<dbReference type="GO" id="GO:0005813">
    <property type="term" value="C:centrosome"/>
    <property type="evidence" value="ECO:0007669"/>
    <property type="project" value="UniProtKB-SubCell"/>
</dbReference>
<name>A0A9D4QDG5_RHISA</name>
<feature type="region of interest" description="Disordered" evidence="6">
    <location>
        <begin position="531"/>
        <end position="559"/>
    </location>
</feature>
<gene>
    <name evidence="7" type="ORF">HPB52_015710</name>
</gene>
<evidence type="ECO:0000256" key="2">
    <source>
        <dbReference type="ARBA" id="ARBA00022490"/>
    </source>
</evidence>
<feature type="coiled-coil region" evidence="5">
    <location>
        <begin position="102"/>
        <end position="136"/>
    </location>
</feature>
<proteinExistence type="predicted"/>
<evidence type="ECO:0000313" key="8">
    <source>
        <dbReference type="Proteomes" id="UP000821837"/>
    </source>
</evidence>
<evidence type="ECO:0000256" key="5">
    <source>
        <dbReference type="SAM" id="Coils"/>
    </source>
</evidence>
<feature type="region of interest" description="Disordered" evidence="6">
    <location>
        <begin position="596"/>
        <end position="620"/>
    </location>
</feature>
<comment type="subcellular location">
    <subcellularLocation>
        <location evidence="1">Cytoplasm</location>
        <location evidence="1">Cytoskeleton</location>
        <location evidence="1">Microtubule organizing center</location>
        <location evidence="1">Centrosome</location>
    </subcellularLocation>
</comment>